<dbReference type="AlphaFoldDB" id="A0A8T0SFU4"/>
<evidence type="ECO:0000313" key="2">
    <source>
        <dbReference type="Proteomes" id="UP000823388"/>
    </source>
</evidence>
<comment type="caution">
    <text evidence="1">The sequence shown here is derived from an EMBL/GenBank/DDBJ whole genome shotgun (WGS) entry which is preliminary data.</text>
</comment>
<accession>A0A8T0SFU4</accession>
<name>A0A8T0SFU4_PANVG</name>
<reference evidence="1" key="1">
    <citation type="submission" date="2020-05" db="EMBL/GenBank/DDBJ databases">
        <title>WGS assembly of Panicum virgatum.</title>
        <authorList>
            <person name="Lovell J.T."/>
            <person name="Jenkins J."/>
            <person name="Shu S."/>
            <person name="Juenger T.E."/>
            <person name="Schmutz J."/>
        </authorList>
    </citation>
    <scope>NUCLEOTIDE SEQUENCE</scope>
    <source>
        <strain evidence="1">AP13</strain>
    </source>
</reference>
<keyword evidence="2" id="KW-1185">Reference proteome</keyword>
<gene>
    <name evidence="1" type="ORF">PVAP13_5KG367007</name>
</gene>
<evidence type="ECO:0000313" key="1">
    <source>
        <dbReference type="EMBL" id="KAG2598252.1"/>
    </source>
</evidence>
<dbReference type="EMBL" id="CM029045">
    <property type="protein sequence ID" value="KAG2598252.1"/>
    <property type="molecule type" value="Genomic_DNA"/>
</dbReference>
<dbReference type="Proteomes" id="UP000823388">
    <property type="component" value="Chromosome 5K"/>
</dbReference>
<protein>
    <submittedName>
        <fullName evidence="1">Uncharacterized protein</fullName>
    </submittedName>
</protein>
<sequence length="136" mass="15658">MNLAHTFVSNLTILRGPLCRLSRSGLPCSDDWLTKIEPWVDQWEQADELLVHPTGPHTDSSFRAYLTWYLPRTRARLVFVDTHPQPHQARPQDGYGRHHVEALAGAVSPLIIFAYIYIYNHIHKIIHVFVTVPLLN</sequence>
<proteinExistence type="predicted"/>
<organism evidence="1 2">
    <name type="scientific">Panicum virgatum</name>
    <name type="common">Blackwell switchgrass</name>
    <dbReference type="NCBI Taxonomy" id="38727"/>
    <lineage>
        <taxon>Eukaryota</taxon>
        <taxon>Viridiplantae</taxon>
        <taxon>Streptophyta</taxon>
        <taxon>Embryophyta</taxon>
        <taxon>Tracheophyta</taxon>
        <taxon>Spermatophyta</taxon>
        <taxon>Magnoliopsida</taxon>
        <taxon>Liliopsida</taxon>
        <taxon>Poales</taxon>
        <taxon>Poaceae</taxon>
        <taxon>PACMAD clade</taxon>
        <taxon>Panicoideae</taxon>
        <taxon>Panicodae</taxon>
        <taxon>Paniceae</taxon>
        <taxon>Panicinae</taxon>
        <taxon>Panicum</taxon>
        <taxon>Panicum sect. Hiantes</taxon>
    </lineage>
</organism>